<organism evidence="1 2">
    <name type="scientific">Austropuccinia psidii MF-1</name>
    <dbReference type="NCBI Taxonomy" id="1389203"/>
    <lineage>
        <taxon>Eukaryota</taxon>
        <taxon>Fungi</taxon>
        <taxon>Dikarya</taxon>
        <taxon>Basidiomycota</taxon>
        <taxon>Pucciniomycotina</taxon>
        <taxon>Pucciniomycetes</taxon>
        <taxon>Pucciniales</taxon>
        <taxon>Sphaerophragmiaceae</taxon>
        <taxon>Austropuccinia</taxon>
    </lineage>
</organism>
<accession>A0A9Q3K1C1</accession>
<gene>
    <name evidence="1" type="ORF">O181_111202</name>
</gene>
<dbReference type="AlphaFoldDB" id="A0A9Q3K1C1"/>
<dbReference type="EMBL" id="AVOT02088253">
    <property type="protein sequence ID" value="MBW0571487.1"/>
    <property type="molecule type" value="Genomic_DNA"/>
</dbReference>
<evidence type="ECO:0000313" key="2">
    <source>
        <dbReference type="Proteomes" id="UP000765509"/>
    </source>
</evidence>
<dbReference type="Proteomes" id="UP000765509">
    <property type="component" value="Unassembled WGS sequence"/>
</dbReference>
<comment type="caution">
    <text evidence="1">The sequence shown here is derived from an EMBL/GenBank/DDBJ whole genome shotgun (WGS) entry which is preliminary data.</text>
</comment>
<sequence>MQWNRVTGITLDVFPTESSRNTLYFDAHLNQWTERLLKLPNTILTPHICGLTEEAQQVIGDEVATAIIRLELGRVRLGHVHHSKRGVLKLINSIVEDFNVKNNFLIVKVILHICLFVQETFLRRIGTFDQWLKVWKQIAKVLKRWSEPLQDLNSQRGANSQKAMILKNSFTFIHSSAKCHRNLVQVKDNHFLTFYGQIRYNIEPFGFRTDVIIDKGNVPIDLEEIQNNISSNCRAQLSIWMVLASPCSLPIPWIFALLCHSSVIFIEFSRLITDWIAHQNLDQNSLKERSAYIKR</sequence>
<reference evidence="1" key="1">
    <citation type="submission" date="2021-03" db="EMBL/GenBank/DDBJ databases">
        <title>Draft genome sequence of rust myrtle Austropuccinia psidii MF-1, a brazilian biotype.</title>
        <authorList>
            <person name="Quecine M.C."/>
            <person name="Pachon D.M.R."/>
            <person name="Bonatelli M.L."/>
            <person name="Correr F.H."/>
            <person name="Franceschini L.M."/>
            <person name="Leite T.F."/>
            <person name="Margarido G.R.A."/>
            <person name="Almeida C.A."/>
            <person name="Ferrarezi J.A."/>
            <person name="Labate C.A."/>
        </authorList>
    </citation>
    <scope>NUCLEOTIDE SEQUENCE</scope>
    <source>
        <strain evidence="1">MF-1</strain>
    </source>
</reference>
<protein>
    <submittedName>
        <fullName evidence="1">Uncharacterized protein</fullName>
    </submittedName>
</protein>
<dbReference type="Gene3D" id="3.40.50.720">
    <property type="entry name" value="NAD(P)-binding Rossmann-like Domain"/>
    <property type="match status" value="2"/>
</dbReference>
<name>A0A9Q3K1C1_9BASI</name>
<proteinExistence type="predicted"/>
<keyword evidence="2" id="KW-1185">Reference proteome</keyword>
<evidence type="ECO:0000313" key="1">
    <source>
        <dbReference type="EMBL" id="MBW0571487.1"/>
    </source>
</evidence>
<dbReference type="OrthoDB" id="185455at2759"/>